<dbReference type="Gene3D" id="3.40.50.1820">
    <property type="entry name" value="alpha/beta hydrolase"/>
    <property type="match status" value="1"/>
</dbReference>
<comment type="caution">
    <text evidence="6">The sequence shown here is derived from an EMBL/GenBank/DDBJ whole genome shotgun (WGS) entry which is preliminary data.</text>
</comment>
<accession>A0AA47MKJ4</accession>
<organism evidence="6 7">
    <name type="scientific">Merluccius polli</name>
    <name type="common">Benguela hake</name>
    <name type="synonym">Merluccius cadenati</name>
    <dbReference type="NCBI Taxonomy" id="89951"/>
    <lineage>
        <taxon>Eukaryota</taxon>
        <taxon>Metazoa</taxon>
        <taxon>Chordata</taxon>
        <taxon>Craniata</taxon>
        <taxon>Vertebrata</taxon>
        <taxon>Euteleostomi</taxon>
        <taxon>Actinopterygii</taxon>
        <taxon>Neopterygii</taxon>
        <taxon>Teleostei</taxon>
        <taxon>Neoteleostei</taxon>
        <taxon>Acanthomorphata</taxon>
        <taxon>Zeiogadaria</taxon>
        <taxon>Gadariae</taxon>
        <taxon>Gadiformes</taxon>
        <taxon>Gadoidei</taxon>
        <taxon>Merlucciidae</taxon>
        <taxon>Merluccius</taxon>
    </lineage>
</organism>
<dbReference type="Proteomes" id="UP001174136">
    <property type="component" value="Unassembled WGS sequence"/>
</dbReference>
<dbReference type="InterPro" id="IPR029058">
    <property type="entry name" value="AB_hydrolase_fold"/>
</dbReference>
<comment type="similarity">
    <text evidence="1 4">Belongs to the type-B carboxylesterase/lipase family.</text>
</comment>
<dbReference type="EMBL" id="JAOPHQ010003743">
    <property type="protein sequence ID" value="KAK0141761.1"/>
    <property type="molecule type" value="Genomic_DNA"/>
</dbReference>
<proteinExistence type="inferred from homology"/>
<dbReference type="InterPro" id="IPR019826">
    <property type="entry name" value="Carboxylesterase_B_AS"/>
</dbReference>
<dbReference type="PANTHER" id="PTHR43918:SF4">
    <property type="entry name" value="CARBOXYLIC ESTER HYDROLASE"/>
    <property type="match status" value="1"/>
</dbReference>
<evidence type="ECO:0000256" key="4">
    <source>
        <dbReference type="RuleBase" id="RU361235"/>
    </source>
</evidence>
<evidence type="ECO:0000256" key="1">
    <source>
        <dbReference type="ARBA" id="ARBA00005964"/>
    </source>
</evidence>
<name>A0AA47MKJ4_MERPO</name>
<dbReference type="SUPFAM" id="SSF53474">
    <property type="entry name" value="alpha/beta-Hydrolases"/>
    <property type="match status" value="1"/>
</dbReference>
<gene>
    <name evidence="6" type="primary">Ces2e_2</name>
    <name evidence="6" type="ORF">N1851_020571</name>
</gene>
<keyword evidence="7" id="KW-1185">Reference proteome</keyword>
<dbReference type="AlphaFoldDB" id="A0AA47MKJ4"/>
<dbReference type="InterPro" id="IPR002018">
    <property type="entry name" value="CarbesteraseB"/>
</dbReference>
<dbReference type="PANTHER" id="PTHR43918">
    <property type="entry name" value="ACETYLCHOLINESTERASE"/>
    <property type="match status" value="1"/>
</dbReference>
<evidence type="ECO:0000313" key="6">
    <source>
        <dbReference type="EMBL" id="KAK0141761.1"/>
    </source>
</evidence>
<dbReference type="GO" id="GO:0005886">
    <property type="term" value="C:plasma membrane"/>
    <property type="evidence" value="ECO:0007669"/>
    <property type="project" value="TreeGrafter"/>
</dbReference>
<keyword evidence="2" id="KW-0719">Serine esterase</keyword>
<evidence type="ECO:0000313" key="7">
    <source>
        <dbReference type="Proteomes" id="UP001174136"/>
    </source>
</evidence>
<dbReference type="PROSITE" id="PS00122">
    <property type="entry name" value="CARBOXYLESTERASE_B_1"/>
    <property type="match status" value="1"/>
</dbReference>
<sequence length="527" mass="57742">MGQNGEEACDWFLQTSDRGDGRDRFVGKGERCEGPVVQTQLGALRGQYVRVRGTETGVHAYLGVPFAEPPLGPLRLAPPQPAAAWDGLRDATRQPFICVQHKKLQEDMLAMMEMEVELPAVSEDCLYLNVHTPAGAAPDSKLPVMVWIHGGGFTMGSASMSDGSSLAAYQDVVVVVIQYRLGPLGFLSTGDEHIPGNAGLLDQVQALRWVQQNVRSFGGDPDRVTVFGESAGGVSASLLVGTNTHSHFHTAQTPSLLWPPASSSRPSLRVADALGCDANTEKMAKCLRNMGTDALVALSLDPTMRFLVSVDGRFLTEQVNTIYQRLDFPKIPFMTGVNSDEGGWLLPTFMAPANWTEGMDREPFLAMLGFLFPDVRDRGGDSKTFIMGLNVLSPSPVCTFPPPKPKDALKRELLADEYLGNAEDRDRNRRAFTDVIGDLLFKIPAVQTANAHRDAGAPVYLYEYRYSLARFRAKRPNFVGCDHGDDIWTVLGLCFSTHDKLAGLCTEEEDDFSKLVMTYWGNFARTG</sequence>
<dbReference type="GO" id="GO:0003990">
    <property type="term" value="F:acetylcholinesterase activity"/>
    <property type="evidence" value="ECO:0007669"/>
    <property type="project" value="TreeGrafter"/>
</dbReference>
<evidence type="ECO:0000256" key="3">
    <source>
        <dbReference type="ARBA" id="ARBA00022801"/>
    </source>
</evidence>
<evidence type="ECO:0000256" key="2">
    <source>
        <dbReference type="ARBA" id="ARBA00022487"/>
    </source>
</evidence>
<dbReference type="GO" id="GO:0019695">
    <property type="term" value="P:choline metabolic process"/>
    <property type="evidence" value="ECO:0007669"/>
    <property type="project" value="TreeGrafter"/>
</dbReference>
<reference evidence="6" key="1">
    <citation type="journal article" date="2023" name="Front. Mar. Sci.">
        <title>A new Merluccius polli reference genome to investigate the effects of global change in West African waters.</title>
        <authorList>
            <person name="Mateo J.L."/>
            <person name="Blanco-Fernandez C."/>
            <person name="Garcia-Vazquez E."/>
            <person name="Machado-Schiaffino G."/>
        </authorList>
    </citation>
    <scope>NUCLEOTIDE SEQUENCE</scope>
    <source>
        <strain evidence="6">C29</strain>
        <tissue evidence="6">Fin</tissue>
    </source>
</reference>
<protein>
    <recommendedName>
        <fullName evidence="4">Carboxylic ester hydrolase</fullName>
        <ecNumber evidence="4">3.1.1.-</ecNumber>
    </recommendedName>
</protein>
<dbReference type="EC" id="3.1.1.-" evidence="4"/>
<dbReference type="Pfam" id="PF00135">
    <property type="entry name" value="COesterase"/>
    <property type="match status" value="1"/>
</dbReference>
<dbReference type="GO" id="GO:0006581">
    <property type="term" value="P:acetylcholine catabolic process"/>
    <property type="evidence" value="ECO:0007669"/>
    <property type="project" value="TreeGrafter"/>
</dbReference>
<dbReference type="GO" id="GO:0005615">
    <property type="term" value="C:extracellular space"/>
    <property type="evidence" value="ECO:0007669"/>
    <property type="project" value="TreeGrafter"/>
</dbReference>
<feature type="domain" description="Carboxylesterase type B" evidence="5">
    <location>
        <begin position="35"/>
        <end position="527"/>
    </location>
</feature>
<keyword evidence="3 4" id="KW-0378">Hydrolase</keyword>
<evidence type="ECO:0000259" key="5">
    <source>
        <dbReference type="Pfam" id="PF00135"/>
    </source>
</evidence>
<dbReference type="InterPro" id="IPR050654">
    <property type="entry name" value="AChE-related_enzymes"/>
</dbReference>